<protein>
    <submittedName>
        <fullName evidence="2">CDP-tyvelose epimerase</fullName>
        <ecNumber evidence="2">5.1.3.-</ecNumber>
    </submittedName>
</protein>
<dbReference type="GO" id="GO:0016853">
    <property type="term" value="F:isomerase activity"/>
    <property type="evidence" value="ECO:0007669"/>
    <property type="project" value="UniProtKB-KW"/>
</dbReference>
<dbReference type="InterPro" id="IPR016040">
    <property type="entry name" value="NAD(P)-bd_dom"/>
</dbReference>
<comment type="caution">
    <text evidence="2">The sequence shown here is derived from an EMBL/GenBank/DDBJ whole genome shotgun (WGS) entry which is preliminary data.</text>
</comment>
<dbReference type="SUPFAM" id="SSF51735">
    <property type="entry name" value="NAD(P)-binding Rossmann-fold domains"/>
    <property type="match status" value="1"/>
</dbReference>
<evidence type="ECO:0000313" key="3">
    <source>
        <dbReference type="Proteomes" id="UP000011704"/>
    </source>
</evidence>
<evidence type="ECO:0000259" key="1">
    <source>
        <dbReference type="Pfam" id="PF16363"/>
    </source>
</evidence>
<keyword evidence="2" id="KW-0413">Isomerase</keyword>
<dbReference type="InterPro" id="IPR036291">
    <property type="entry name" value="NAD(P)-bd_dom_sf"/>
</dbReference>
<name>M1YVD3_NITG3</name>
<dbReference type="InParanoid" id="M1YVD3"/>
<dbReference type="PANTHER" id="PTHR43000">
    <property type="entry name" value="DTDP-D-GLUCOSE 4,6-DEHYDRATASE-RELATED"/>
    <property type="match status" value="1"/>
</dbReference>
<dbReference type="OrthoDB" id="9779041at2"/>
<gene>
    <name evidence="2" type="primary">rfbE</name>
    <name evidence="2" type="ORF">NITGR_100070</name>
</gene>
<feature type="domain" description="NAD(P)-binding" evidence="1">
    <location>
        <begin position="6"/>
        <end position="290"/>
    </location>
</feature>
<proteinExistence type="predicted"/>
<reference evidence="2" key="1">
    <citation type="journal article" date="2013" name="Front. Microbiol.">
        <title>The genome of Nitrospina gracilis illuminates the metabolism and evolution of the major marine nitrite oxidizer.</title>
        <authorList>
            <person name="Luecker S."/>
            <person name="Nowka B."/>
            <person name="Rattei T."/>
            <person name="Spieck E."/>
            <person name="and Daims H."/>
        </authorList>
    </citation>
    <scope>NUCLEOTIDE SEQUENCE [LARGE SCALE GENOMIC DNA]</scope>
    <source>
        <strain evidence="2">3/211</strain>
    </source>
</reference>
<dbReference type="EC" id="5.1.3.-" evidence="2"/>
<accession>M1YVD3</accession>
<dbReference type="Proteomes" id="UP000011704">
    <property type="component" value="Unassembled WGS sequence"/>
</dbReference>
<dbReference type="AlphaFoldDB" id="M1YVD3"/>
<keyword evidence="3" id="KW-1185">Reference proteome</keyword>
<evidence type="ECO:0000313" key="2">
    <source>
        <dbReference type="EMBL" id="CCQ89265.1"/>
    </source>
</evidence>
<dbReference type="Gene3D" id="3.40.50.720">
    <property type="entry name" value="NAD(P)-binding Rossmann-like Domain"/>
    <property type="match status" value="1"/>
</dbReference>
<dbReference type="EMBL" id="CAQJ01000002">
    <property type="protein sequence ID" value="CCQ89265.1"/>
    <property type="molecule type" value="Genomic_DNA"/>
</dbReference>
<dbReference type="RefSeq" id="WP_005005483.1">
    <property type="nucleotide sequence ID" value="NZ_HG422173.1"/>
</dbReference>
<sequence>MTEIAIVTGSSGMVGSEAVEFLLGQGFYVHGVDNDMRSVYFGEQASTVWNEQRMTQTYDSYSHHSVDIRDRANMERLFKTYGKDTKLIVHSAAQPSHDWAAEQAMTDFTVNANGTLVLLELARLHCPDAVFIYMSTNKVYGDRPNSFPFVEEETRWELESKHPYYAHGIDESMSIDECMHSLFGVSKLSGDLMVQEFGRYFGMKTACFRAGCLTGSAHSGTEMHGFLSYLMMCTMKKTSYKVYGYQGKQVRDNIHSSDTVSALYQFYKRPGVGKVYNLGGGRHSNCSVLEAIRMCEEISGNKLNWEYVDTARAGDHIWWISDVTRFKTDYPEWDYKYTLQQTLQEIHDGLRKRI</sequence>
<dbReference type="STRING" id="1266370.NITGR_100070"/>
<organism evidence="2 3">
    <name type="scientific">Nitrospina gracilis (strain 3/211)</name>
    <dbReference type="NCBI Taxonomy" id="1266370"/>
    <lineage>
        <taxon>Bacteria</taxon>
        <taxon>Pseudomonadati</taxon>
        <taxon>Nitrospinota/Tectimicrobiota group</taxon>
        <taxon>Nitrospinota</taxon>
        <taxon>Nitrospinia</taxon>
        <taxon>Nitrospinales</taxon>
        <taxon>Nitrospinaceae</taxon>
        <taxon>Nitrospina</taxon>
    </lineage>
</organism>
<dbReference type="HOGENOM" id="CLU_007383_1_7_0"/>
<dbReference type="Pfam" id="PF16363">
    <property type="entry name" value="GDP_Man_Dehyd"/>
    <property type="match status" value="1"/>
</dbReference>